<dbReference type="PANTHER" id="PTHR12601">
    <property type="entry name" value="EUKARYOTIC TRANSLATION INITIATION FACTOR 3 SUBUNIT EIF-3"/>
    <property type="match status" value="1"/>
</dbReference>
<comment type="caution">
    <text evidence="4">The sequence shown here is derived from an EMBL/GenBank/DDBJ whole genome shotgun (WGS) entry which is preliminary data.</text>
</comment>
<evidence type="ECO:0000259" key="3">
    <source>
        <dbReference type="PROSITE" id="PS51823"/>
    </source>
</evidence>
<keyword evidence="5" id="KW-1185">Reference proteome</keyword>
<feature type="region of interest" description="Disordered" evidence="2">
    <location>
        <begin position="733"/>
        <end position="766"/>
    </location>
</feature>
<feature type="region of interest" description="Disordered" evidence="2">
    <location>
        <begin position="1"/>
        <end position="72"/>
    </location>
</feature>
<dbReference type="PANTHER" id="PTHR12601:SF6">
    <property type="entry name" value="CLUSTERED MITOCHONDRIA PROTEIN HOMOLOG"/>
    <property type="match status" value="1"/>
</dbReference>
<proteinExistence type="predicted"/>
<feature type="compositionally biased region" description="Polar residues" evidence="2">
    <location>
        <begin position="18"/>
        <end position="27"/>
    </location>
</feature>
<dbReference type="Pfam" id="PF15044">
    <property type="entry name" value="CLU_N"/>
    <property type="match status" value="1"/>
</dbReference>
<feature type="domain" description="Clu" evidence="3">
    <location>
        <begin position="440"/>
        <end position="691"/>
    </location>
</feature>
<evidence type="ECO:0000313" key="4">
    <source>
        <dbReference type="EMBL" id="KAH6593276.1"/>
    </source>
</evidence>
<gene>
    <name evidence="4" type="ORF">BASA50_007483</name>
</gene>
<feature type="region of interest" description="Disordered" evidence="2">
    <location>
        <begin position="1261"/>
        <end position="1282"/>
    </location>
</feature>
<feature type="compositionally biased region" description="Basic residues" evidence="2">
    <location>
        <begin position="33"/>
        <end position="43"/>
    </location>
</feature>
<dbReference type="SUPFAM" id="SSF48452">
    <property type="entry name" value="TPR-like"/>
    <property type="match status" value="1"/>
</dbReference>
<dbReference type="Pfam" id="PF13236">
    <property type="entry name" value="CLU"/>
    <property type="match status" value="1"/>
</dbReference>
<feature type="region of interest" description="Disordered" evidence="2">
    <location>
        <begin position="237"/>
        <end position="270"/>
    </location>
</feature>
<feature type="compositionally biased region" description="Basic residues" evidence="2">
    <location>
        <begin position="1328"/>
        <end position="1338"/>
    </location>
</feature>
<name>A0ABQ8F6V0_9FUNG</name>
<evidence type="ECO:0000313" key="5">
    <source>
        <dbReference type="Proteomes" id="UP001648503"/>
    </source>
</evidence>
<dbReference type="InterPro" id="IPR028275">
    <property type="entry name" value="CLU_N"/>
</dbReference>
<dbReference type="Gene3D" id="1.25.40.10">
    <property type="entry name" value="Tetratricopeptide repeat domain"/>
    <property type="match status" value="2"/>
</dbReference>
<dbReference type="SUPFAM" id="SSF103107">
    <property type="entry name" value="Hypothetical protein c14orf129, hspc210"/>
    <property type="match status" value="1"/>
</dbReference>
<accession>A0ABQ8F6V0</accession>
<keyword evidence="1" id="KW-0963">Cytoplasm</keyword>
<dbReference type="Proteomes" id="UP001648503">
    <property type="component" value="Unassembled WGS sequence"/>
</dbReference>
<feature type="compositionally biased region" description="Acidic residues" evidence="2">
    <location>
        <begin position="243"/>
        <end position="254"/>
    </location>
</feature>
<organism evidence="4 5">
    <name type="scientific">Batrachochytrium salamandrivorans</name>
    <dbReference type="NCBI Taxonomy" id="1357716"/>
    <lineage>
        <taxon>Eukaryota</taxon>
        <taxon>Fungi</taxon>
        <taxon>Fungi incertae sedis</taxon>
        <taxon>Chytridiomycota</taxon>
        <taxon>Chytridiomycota incertae sedis</taxon>
        <taxon>Chytridiomycetes</taxon>
        <taxon>Rhizophydiales</taxon>
        <taxon>Rhizophydiales incertae sedis</taxon>
        <taxon>Batrachochytrium</taxon>
    </lineage>
</organism>
<reference evidence="4 5" key="1">
    <citation type="submission" date="2021-02" db="EMBL/GenBank/DDBJ databases">
        <title>Variation within the Batrachochytrium salamandrivorans European outbreak.</title>
        <authorList>
            <person name="Kelly M."/>
            <person name="Pasmans F."/>
            <person name="Shea T.P."/>
            <person name="Munoz J.F."/>
            <person name="Carranza S."/>
            <person name="Cuomo C.A."/>
            <person name="Martel A."/>
        </authorList>
    </citation>
    <scope>NUCLEOTIDE SEQUENCE [LARGE SCALE GENOMIC DNA]</scope>
    <source>
        <strain evidence="4 5">AMFP18/2</strain>
    </source>
</reference>
<dbReference type="InterPro" id="IPR023231">
    <property type="entry name" value="GSKIP_dom_sf"/>
</dbReference>
<dbReference type="InterPro" id="IPR033646">
    <property type="entry name" value="CLU-central"/>
</dbReference>
<feature type="compositionally biased region" description="Low complexity" evidence="2">
    <location>
        <begin position="1273"/>
        <end position="1282"/>
    </location>
</feature>
<evidence type="ECO:0000256" key="1">
    <source>
        <dbReference type="ARBA" id="ARBA00022490"/>
    </source>
</evidence>
<feature type="compositionally biased region" description="Polar residues" evidence="2">
    <location>
        <begin position="52"/>
        <end position="64"/>
    </location>
</feature>
<protein>
    <recommendedName>
        <fullName evidence="3">Clu domain-containing protein</fullName>
    </recommendedName>
</protein>
<dbReference type="InterPro" id="IPR027523">
    <property type="entry name" value="CLU_prot"/>
</dbReference>
<dbReference type="Pfam" id="PF13374">
    <property type="entry name" value="TPR_10"/>
    <property type="match status" value="1"/>
</dbReference>
<feature type="compositionally biased region" description="Low complexity" evidence="2">
    <location>
        <begin position="1"/>
        <end position="16"/>
    </location>
</feature>
<dbReference type="CDD" id="cd15466">
    <property type="entry name" value="CLU-central"/>
    <property type="match status" value="1"/>
</dbReference>
<dbReference type="InterPro" id="IPR025697">
    <property type="entry name" value="CLU_dom"/>
</dbReference>
<dbReference type="PROSITE" id="PS51823">
    <property type="entry name" value="CLU"/>
    <property type="match status" value="1"/>
</dbReference>
<dbReference type="InterPro" id="IPR011990">
    <property type="entry name" value="TPR-like_helical_dom_sf"/>
</dbReference>
<evidence type="ECO:0000256" key="2">
    <source>
        <dbReference type="SAM" id="MobiDB-lite"/>
    </source>
</evidence>
<dbReference type="Pfam" id="PF12807">
    <property type="entry name" value="eIF3_p135"/>
    <property type="match status" value="1"/>
</dbReference>
<dbReference type="EMBL" id="JAFCIX010000357">
    <property type="protein sequence ID" value="KAH6593276.1"/>
    <property type="molecule type" value="Genomic_DNA"/>
</dbReference>
<sequence length="1338" mass="147862">MAPAPTAAVATPAARTGSVATASTSDIAATKSAKTKGSSKNKKANAASAKTVDSTLPPTKSVPTATLAEPTRSAEVATTTAIAAVDTGMIADATVDADAAPNQDTETFQIDLVLPGDLGSIQILVLPTSTIQDIRQVVYESPKSQFYTCFYIAHDGKRQSEHSELHTIQGFPEDNKFVVVQDIYNENEVRIHVNRLREILTAYQPSASMYGIDQSASFLSSIDRASVMARETLSPIKKASIEGETEAEVNDESTEPQTTESKPDDDAADANQVTATPSADKLVKVQQSLDIDAVTSLLDGILDTDSLSSKMAEFVPSTFHVIPESCLQSIALSSWNPPPLQRRMAGDLLYLSISILEGIVLEVTASVSGFYINGSSSTVFDPLPSKETPDLVHMLPLLLSQASPKFNEQFNKLQEQITGHHPFEYILTSLPAQPWVIQPQPHKVDPGRSMDMAFLASDALDAIATHDWNEELQSARDLSHETSHERITRDQAVFKAHSDFVDAAVRGAVNIVKKIFTPINPLETDASQMYIHNNIFFSEGYDNRDQFDPYGGVEAAHVAASKDVDGIRLITNMDPDGVYTIGTAVVDFMGRRIVCQSIVPGLLHRAANNEPTVQYGSIDSGKEISANPKFEELISTKLAKGLHLKPHTVLNDKDVPYTLYTSVETKGVFGTDSRSYILDLFRLTPVDIQFLESVDSERETNPYPHRMVLLRSELVESFYEHKMRFALQKQQQAVEEAKKNEPNTSQTLGAEETEQTTTTTATTKDAMDKSVAPFEFDPSFNMDTFTHAKNGDSVETTDSNEMAIREISLFVTRQVDTLVHDVIKTPSSIPADSDGLTKMMHRRGINMRYLGRFIHSLHQAMENSSRFIYQLSVQETVLRVAKRILRNYLKELPQFLAGACIAHFLNCYYSDDESVVTPEVSSMHTFSEEMTFLTITPAQLHAEIRKQVEQRFRHKLDAEHPFWKDRPTAFVRALALKVGFQLQFKAASLTFSLGSAFTHYKPEDIANVYPIVKHAQPRSSYAEDAFEHGRYMLIQNRKELGVEILRESLSMSEQIYGPIHPDVGRIFGSLAMIYFNDDELERALYFQQRAIIVSERINGVDSAETIQQYMNLAYFEFVAGHSELGLKYMKHASRYWLILCDGSHHPDTSSIYSNLGSMLQRLGHGELAVSYFELAVSSCIETHGLEHQATAHTFEALAKSQFMIGEYRKAIQSERPALKFFETKFGKEDERTIEASEFLKVLMSRAVSMARLEKGIQSALGQDAAPTPPLSESVVSTPVVGSPVPSTTPTLALVDATAKLEKRAAVPATPPTVLPASVDASSSTTSSIKKKSKKRGKK</sequence>
<dbReference type="Pfam" id="PF13424">
    <property type="entry name" value="TPR_12"/>
    <property type="match status" value="1"/>
</dbReference>
<feature type="region of interest" description="Disordered" evidence="2">
    <location>
        <begin position="1304"/>
        <end position="1338"/>
    </location>
</feature>